<feature type="chain" id="PRO_5004000243" description="Patched domain-containing protein 3" evidence="12">
    <location>
        <begin position="20"/>
        <end position="909"/>
    </location>
</feature>
<feature type="transmembrane region" description="Helical" evidence="11">
    <location>
        <begin position="562"/>
        <end position="580"/>
    </location>
</feature>
<sequence length="909" mass="103611">MPGSLLLVVPSLCVPSGWGTKVIITLKKTRWNTKRVHRLSLYLEKKGEKEISDDEAEGKKGEKEEEDKDDEEKPKTEDDPQIHCNCIYHIIKLGLGVVKDEVTAEEPRAASPDEVPLLDNDEDASHTEEGQEGQPRERELSVIQELESKQSGKPDSVAQESELEPVVPEVVTGNRCKTDCLEAPLSRAFQRLGWVVGSYPWVFLLVPMVLTAVLGTGFIFLPHEEEDLEEQYTPIASPAKAERRFVQEHFLANDSYSFSASRRSSEYNFASILVISRFDTVLEQDIFREISKLDRAVQTLYAVHNGTKIVFSQVCAKYMTACVPPNPLLRAWQLDKTLYLRNLTFPIYSHKGQLVHLVGSLGGTSLGEMVGMGKLILQAKAMRLVYFLKSEQQVDKEQSKQWLIQFLDHINRLMASLALEKIKKTRVVDNIRERMSDVYSKVAVSITITTLTNILAFYTGIMSSFRSIQYFCIYTGTTLLFCYVYNITCFGAFMALDGKREVICLRWLKKTETPEQQSSSLKKFCCFPFGFEPEEHEAHIHPMNVFFRDYFGPFLTSTESKFFVVLIYILYIILSIYGCLQVQEGLDLRNLASDDSYIRPYFNVEEDYFSHYGPRVMVIVTKSVDYWDENVRQKLGKCMNDFKNNDYIDKNLTEFWLQAYLQYMKNNNQDPNDKNTFMNSISGFLTQFPIFTYDINISSSNEIISSRGFIQTIDISSSISKRLMLLQLRGIAEKCEIPLMVYNHAFIYFDQYSAILENTIRNVIVASAAMFLVSLFLIPHPMCSLWVTFAIASVIVGVTGFMAFWNVNLDSISMINLIICIGFSFDFSAHISYAFVSSSQPSLNQKSIEALYMLGYPVLQSAVSTVIGVSVLSVAKAYIFRTFFKIMFLVMVFGAIHGLIFIPVFLTFF</sequence>
<dbReference type="InterPro" id="IPR000731">
    <property type="entry name" value="SSD"/>
</dbReference>
<feature type="compositionally biased region" description="Basic and acidic residues" evidence="10">
    <location>
        <begin position="71"/>
        <end position="80"/>
    </location>
</feature>
<gene>
    <name evidence="14" type="ORF">TREES_T100004906</name>
</gene>
<evidence type="ECO:0000256" key="6">
    <source>
        <dbReference type="ARBA" id="ARBA00023180"/>
    </source>
</evidence>
<feature type="transmembrane region" description="Helical" evidence="11">
    <location>
        <begin position="438"/>
        <end position="459"/>
    </location>
</feature>
<evidence type="ECO:0000256" key="9">
    <source>
        <dbReference type="ARBA" id="ARBA00074262"/>
    </source>
</evidence>
<keyword evidence="4 11" id="KW-1133">Transmembrane helix</keyword>
<keyword evidence="3 11" id="KW-0812">Transmembrane</keyword>
<dbReference type="InterPro" id="IPR003392">
    <property type="entry name" value="PTHD_SSD"/>
</dbReference>
<reference evidence="15" key="1">
    <citation type="submission" date="2012-07" db="EMBL/GenBank/DDBJ databases">
        <title>Genome of the Chinese tree shrew, a rising model animal genetically related to primates.</title>
        <authorList>
            <person name="Zhang G."/>
            <person name="Fan Y."/>
            <person name="Yao Y."/>
            <person name="Huang Z."/>
        </authorList>
    </citation>
    <scope>NUCLEOTIDE SEQUENCE [LARGE SCALE GENOMIC DNA]</scope>
</reference>
<comment type="subcellular location">
    <subcellularLocation>
        <location evidence="8">Cell projection</location>
        <location evidence="8">Cilium</location>
        <location evidence="8">Flagellum membrane</location>
        <topology evidence="8">Multi-pass membrane protein</topology>
    </subcellularLocation>
</comment>
<dbReference type="Pfam" id="PF02460">
    <property type="entry name" value="Patched"/>
    <property type="match status" value="1"/>
</dbReference>
<feature type="domain" description="SSD" evidence="13">
    <location>
        <begin position="407"/>
        <end position="496"/>
    </location>
</feature>
<feature type="transmembrane region" description="Helical" evidence="11">
    <location>
        <begin position="471"/>
        <end position="496"/>
    </location>
</feature>
<dbReference type="Proteomes" id="UP000011518">
    <property type="component" value="Unassembled WGS sequence"/>
</dbReference>
<dbReference type="PANTHER" id="PTHR10796:SF60">
    <property type="entry name" value="PATCHED DOMAIN-CONTAINING PROTEIN 3"/>
    <property type="match status" value="1"/>
</dbReference>
<evidence type="ECO:0000313" key="14">
    <source>
        <dbReference type="EMBL" id="ELW73005.1"/>
    </source>
</evidence>
<dbReference type="GO" id="GO:0016020">
    <property type="term" value="C:membrane"/>
    <property type="evidence" value="ECO:0007669"/>
    <property type="project" value="InterPro"/>
</dbReference>
<keyword evidence="15" id="KW-1185">Reference proteome</keyword>
<feature type="transmembrane region" description="Helical" evidence="11">
    <location>
        <begin position="856"/>
        <end position="879"/>
    </location>
</feature>
<dbReference type="PROSITE" id="PS50156">
    <property type="entry name" value="SSD"/>
    <property type="match status" value="1"/>
</dbReference>
<dbReference type="InParanoid" id="L9LD98"/>
<keyword evidence="2" id="KW-1003">Cell membrane</keyword>
<evidence type="ECO:0000256" key="3">
    <source>
        <dbReference type="ARBA" id="ARBA00022692"/>
    </source>
</evidence>
<evidence type="ECO:0000256" key="2">
    <source>
        <dbReference type="ARBA" id="ARBA00022475"/>
    </source>
</evidence>
<dbReference type="STRING" id="246437.L9LD98"/>
<feature type="transmembrane region" description="Helical" evidence="11">
    <location>
        <begin position="817"/>
        <end position="836"/>
    </location>
</feature>
<comment type="similarity">
    <text evidence="1">Belongs to the patched family.</text>
</comment>
<dbReference type="EMBL" id="KB320374">
    <property type="protein sequence ID" value="ELW73005.1"/>
    <property type="molecule type" value="Genomic_DNA"/>
</dbReference>
<evidence type="ECO:0000256" key="10">
    <source>
        <dbReference type="SAM" id="MobiDB-lite"/>
    </source>
</evidence>
<feature type="signal peptide" evidence="12">
    <location>
        <begin position="1"/>
        <end position="19"/>
    </location>
</feature>
<name>L9LD98_TUPCH</name>
<evidence type="ECO:0000256" key="7">
    <source>
        <dbReference type="ARBA" id="ARBA00057027"/>
    </source>
</evidence>
<dbReference type="GO" id="GO:0097225">
    <property type="term" value="C:sperm midpiece"/>
    <property type="evidence" value="ECO:0007669"/>
    <property type="project" value="UniProtKB-ARBA"/>
</dbReference>
<feature type="compositionally biased region" description="Basic and acidic residues" evidence="10">
    <location>
        <begin position="123"/>
        <end position="141"/>
    </location>
</feature>
<reference evidence="15" key="2">
    <citation type="journal article" date="2013" name="Nat. Commun.">
        <title>Genome of the Chinese tree shrew.</title>
        <authorList>
            <person name="Fan Y."/>
            <person name="Huang Z.Y."/>
            <person name="Cao C.C."/>
            <person name="Chen C.S."/>
            <person name="Chen Y.X."/>
            <person name="Fan D.D."/>
            <person name="He J."/>
            <person name="Hou H.L."/>
            <person name="Hu L."/>
            <person name="Hu X.T."/>
            <person name="Jiang X.T."/>
            <person name="Lai R."/>
            <person name="Lang Y.S."/>
            <person name="Liang B."/>
            <person name="Liao S.G."/>
            <person name="Mu D."/>
            <person name="Ma Y.Y."/>
            <person name="Niu Y.Y."/>
            <person name="Sun X.Q."/>
            <person name="Xia J.Q."/>
            <person name="Xiao J."/>
            <person name="Xiong Z.Q."/>
            <person name="Xu L."/>
            <person name="Yang L."/>
            <person name="Zhang Y."/>
            <person name="Zhao W."/>
            <person name="Zhao X.D."/>
            <person name="Zheng Y.T."/>
            <person name="Zhou J.M."/>
            <person name="Zhu Y.B."/>
            <person name="Zhang G.J."/>
            <person name="Wang J."/>
            <person name="Yao Y.G."/>
        </authorList>
    </citation>
    <scope>NUCLEOTIDE SEQUENCE [LARGE SCALE GENOMIC DNA]</scope>
</reference>
<organism evidence="14 15">
    <name type="scientific">Tupaia chinensis</name>
    <name type="common">Chinese tree shrew</name>
    <name type="synonym">Tupaia belangeri chinensis</name>
    <dbReference type="NCBI Taxonomy" id="246437"/>
    <lineage>
        <taxon>Eukaryota</taxon>
        <taxon>Metazoa</taxon>
        <taxon>Chordata</taxon>
        <taxon>Craniata</taxon>
        <taxon>Vertebrata</taxon>
        <taxon>Euteleostomi</taxon>
        <taxon>Mammalia</taxon>
        <taxon>Eutheria</taxon>
        <taxon>Euarchontoglires</taxon>
        <taxon>Scandentia</taxon>
        <taxon>Tupaiidae</taxon>
        <taxon>Tupaia</taxon>
    </lineage>
</organism>
<dbReference type="FunFam" id="1.20.1640.10:FF:000013">
    <property type="entry name" value="PaTched Related family"/>
    <property type="match status" value="1"/>
</dbReference>
<evidence type="ECO:0000256" key="12">
    <source>
        <dbReference type="SAM" id="SignalP"/>
    </source>
</evidence>
<keyword evidence="5 11" id="KW-0472">Membrane</keyword>
<evidence type="ECO:0000256" key="8">
    <source>
        <dbReference type="ARBA" id="ARBA00060429"/>
    </source>
</evidence>
<proteinExistence type="inferred from homology"/>
<feature type="transmembrane region" description="Helical" evidence="11">
    <location>
        <begin position="784"/>
        <end position="805"/>
    </location>
</feature>
<feature type="transmembrane region" description="Helical" evidence="11">
    <location>
        <begin position="886"/>
        <end position="906"/>
    </location>
</feature>
<feature type="region of interest" description="Disordered" evidence="10">
    <location>
        <begin position="105"/>
        <end position="141"/>
    </location>
</feature>
<dbReference type="eggNOG" id="KOG1933">
    <property type="taxonomic scope" value="Eukaryota"/>
</dbReference>
<evidence type="ECO:0000256" key="11">
    <source>
        <dbReference type="SAM" id="Phobius"/>
    </source>
</evidence>
<dbReference type="SUPFAM" id="SSF82866">
    <property type="entry name" value="Multidrug efflux transporter AcrB transmembrane domain"/>
    <property type="match status" value="2"/>
</dbReference>
<dbReference type="Gene3D" id="1.20.1640.10">
    <property type="entry name" value="Multidrug efflux transporter AcrB transmembrane domain"/>
    <property type="match status" value="2"/>
</dbReference>
<feature type="transmembrane region" description="Helical" evidence="11">
    <location>
        <begin position="759"/>
        <end position="778"/>
    </location>
</feature>
<dbReference type="PANTHER" id="PTHR10796">
    <property type="entry name" value="PATCHED-RELATED"/>
    <property type="match status" value="1"/>
</dbReference>
<dbReference type="InterPro" id="IPR051697">
    <property type="entry name" value="Patched_domain-protein"/>
</dbReference>
<protein>
    <recommendedName>
        <fullName evidence="9">Patched domain-containing protein 3</fullName>
    </recommendedName>
</protein>
<evidence type="ECO:0000259" key="13">
    <source>
        <dbReference type="PROSITE" id="PS50156"/>
    </source>
</evidence>
<comment type="function">
    <text evidence="7">May play a role in sperm development or sperm function. However, does not appear to have an essential role in spermatogenesis or male fertility.</text>
</comment>
<feature type="region of interest" description="Disordered" evidence="10">
    <location>
        <begin position="47"/>
        <end position="80"/>
    </location>
</feature>
<accession>L9LD98</accession>
<evidence type="ECO:0000256" key="5">
    <source>
        <dbReference type="ARBA" id="ARBA00023136"/>
    </source>
</evidence>
<dbReference type="AlphaFoldDB" id="L9LD98"/>
<evidence type="ECO:0000256" key="1">
    <source>
        <dbReference type="ARBA" id="ARBA00005585"/>
    </source>
</evidence>
<evidence type="ECO:0000256" key="4">
    <source>
        <dbReference type="ARBA" id="ARBA00022989"/>
    </source>
</evidence>
<keyword evidence="6" id="KW-0325">Glycoprotein</keyword>
<evidence type="ECO:0000313" key="15">
    <source>
        <dbReference type="Proteomes" id="UP000011518"/>
    </source>
</evidence>
<keyword evidence="12" id="KW-0732">Signal</keyword>